<evidence type="ECO:0000313" key="3">
    <source>
        <dbReference type="WBParaSite" id="TTAC_0001154001-mRNA-1"/>
    </source>
</evidence>
<organism evidence="3">
    <name type="scientific">Hydatigena taeniaeformis</name>
    <name type="common">Feline tapeworm</name>
    <name type="synonym">Taenia taeniaeformis</name>
    <dbReference type="NCBI Taxonomy" id="6205"/>
    <lineage>
        <taxon>Eukaryota</taxon>
        <taxon>Metazoa</taxon>
        <taxon>Spiralia</taxon>
        <taxon>Lophotrochozoa</taxon>
        <taxon>Platyhelminthes</taxon>
        <taxon>Cestoda</taxon>
        <taxon>Eucestoda</taxon>
        <taxon>Cyclophyllidea</taxon>
        <taxon>Taeniidae</taxon>
        <taxon>Hydatigera</taxon>
    </lineage>
</organism>
<dbReference type="Proteomes" id="UP000274429">
    <property type="component" value="Unassembled WGS sequence"/>
</dbReference>
<evidence type="ECO:0000313" key="1">
    <source>
        <dbReference type="EMBL" id="VDM36831.1"/>
    </source>
</evidence>
<keyword evidence="2" id="KW-1185">Reference proteome</keyword>
<dbReference type="EMBL" id="UYWX01024653">
    <property type="protein sequence ID" value="VDM36831.1"/>
    <property type="molecule type" value="Genomic_DNA"/>
</dbReference>
<gene>
    <name evidence="1" type="ORF">TTAC_LOCUS11523</name>
</gene>
<sequence length="292" mass="32558">MRAAATIARRAFHSADQVSKNPEEGGKIRTAISPALQKAACGGTAPSPDFIEVILGWQVRHSIRGCFHSWMGKREVRICGGRVGSNIVPCIKLVRERNLPMCAYCNNDKRSIIEYERKQERVWKGATRVWVVGGDAHLQLLWLIPYRIGAIPLVFCQFVMRSRGCLEEGGAYHLDKWCRREGKRSGTGQEKVDEEAAPPLLLSLLLPAYATTSAVMLESDCTPHSHLSMHSNTVNQPVKAFLPPHCLQKRDLGFRHLLYHSTRQMTVVMRVNACDAKPITTGCEIVNAAKNC</sequence>
<dbReference type="AlphaFoldDB" id="A0A0R3XDB3"/>
<evidence type="ECO:0000313" key="2">
    <source>
        <dbReference type="Proteomes" id="UP000274429"/>
    </source>
</evidence>
<dbReference type="WBParaSite" id="TTAC_0001154001-mRNA-1">
    <property type="protein sequence ID" value="TTAC_0001154001-mRNA-1"/>
    <property type="gene ID" value="TTAC_0001154001"/>
</dbReference>
<reference evidence="3" key="1">
    <citation type="submission" date="2017-02" db="UniProtKB">
        <authorList>
            <consortium name="WormBaseParasite"/>
        </authorList>
    </citation>
    <scope>IDENTIFICATION</scope>
</reference>
<reference evidence="1 2" key="2">
    <citation type="submission" date="2018-11" db="EMBL/GenBank/DDBJ databases">
        <authorList>
            <consortium name="Pathogen Informatics"/>
        </authorList>
    </citation>
    <scope>NUCLEOTIDE SEQUENCE [LARGE SCALE GENOMIC DNA]</scope>
</reference>
<name>A0A0R3XDB3_HYDTA</name>
<protein>
    <submittedName>
        <fullName evidence="1 3">Uncharacterized protein</fullName>
    </submittedName>
</protein>
<accession>A0A0R3XDB3</accession>
<proteinExistence type="predicted"/>